<dbReference type="InterPro" id="IPR021146">
    <property type="entry name" value="Phage_gp6-like_head-tail"/>
</dbReference>
<gene>
    <name evidence="1" type="ORF">FD35_GL001771</name>
</gene>
<sequence length="122" mass="13432">MTDDERKARIDSLLHGVKLMRDLKDSDTELDAKLTLYIGDALDAIGIFINNVDVPKQLDGVIRKMAAAKFVQEAAEGTTATSEEGLSFTFSDDDMKPFATLLNKYMDNQSGANRLGSVVTWD</sequence>
<comment type="caution">
    <text evidence="1">The sequence shown here is derived from an EMBL/GenBank/DDBJ whole genome shotgun (WGS) entry which is preliminary data.</text>
</comment>
<reference evidence="1 2" key="1">
    <citation type="journal article" date="2015" name="Genome Announc.">
        <title>Expanding the biotechnology potential of lactobacilli through comparative genomics of 213 strains and associated genera.</title>
        <authorList>
            <person name="Sun Z."/>
            <person name="Harris H.M."/>
            <person name="McCann A."/>
            <person name="Guo C."/>
            <person name="Argimon S."/>
            <person name="Zhang W."/>
            <person name="Yang X."/>
            <person name="Jeffery I.B."/>
            <person name="Cooney J.C."/>
            <person name="Kagawa T.F."/>
            <person name="Liu W."/>
            <person name="Song Y."/>
            <person name="Salvetti E."/>
            <person name="Wrobel A."/>
            <person name="Rasinkangas P."/>
            <person name="Parkhill J."/>
            <person name="Rea M.C."/>
            <person name="O'Sullivan O."/>
            <person name="Ritari J."/>
            <person name="Douillard F.P."/>
            <person name="Paul Ross R."/>
            <person name="Yang R."/>
            <person name="Briner A.E."/>
            <person name="Felis G.E."/>
            <person name="de Vos W.M."/>
            <person name="Barrangou R."/>
            <person name="Klaenhammer T.R."/>
            <person name="Caufield P.W."/>
            <person name="Cui Y."/>
            <person name="Zhang H."/>
            <person name="O'Toole P.W."/>
        </authorList>
    </citation>
    <scope>NUCLEOTIDE SEQUENCE [LARGE SCALE GENOMIC DNA]</scope>
    <source>
        <strain evidence="1 2">DSM 15814</strain>
    </source>
</reference>
<dbReference type="Proteomes" id="UP000051999">
    <property type="component" value="Unassembled WGS sequence"/>
</dbReference>
<protein>
    <submittedName>
        <fullName evidence="1">Uncharacterized protein</fullName>
    </submittedName>
</protein>
<dbReference type="RefSeq" id="WP_017262319.1">
    <property type="nucleotide sequence ID" value="NZ_AUAW01000005.1"/>
</dbReference>
<dbReference type="EMBL" id="AZFF01000003">
    <property type="protein sequence ID" value="KRL56672.1"/>
    <property type="molecule type" value="Genomic_DNA"/>
</dbReference>
<evidence type="ECO:0000313" key="1">
    <source>
        <dbReference type="EMBL" id="KRL56672.1"/>
    </source>
</evidence>
<dbReference type="Pfam" id="PF05135">
    <property type="entry name" value="Phage_connect_1"/>
    <property type="match status" value="1"/>
</dbReference>
<dbReference type="AlphaFoldDB" id="A0A0R1RI55"/>
<dbReference type="PATRIC" id="fig|1114972.6.peg.1806"/>
<dbReference type="STRING" id="1114972.FD35_GL001771"/>
<dbReference type="eggNOG" id="ENOG5030AEJ">
    <property type="taxonomic scope" value="Bacteria"/>
</dbReference>
<keyword evidence="2" id="KW-1185">Reference proteome</keyword>
<name>A0A0R1RI55_9LACO</name>
<organism evidence="1 2">
    <name type="scientific">Furfurilactobacillus rossiae DSM 15814</name>
    <dbReference type="NCBI Taxonomy" id="1114972"/>
    <lineage>
        <taxon>Bacteria</taxon>
        <taxon>Bacillati</taxon>
        <taxon>Bacillota</taxon>
        <taxon>Bacilli</taxon>
        <taxon>Lactobacillales</taxon>
        <taxon>Lactobacillaceae</taxon>
        <taxon>Furfurilactobacillus</taxon>
    </lineage>
</organism>
<accession>A0A0R1RI55</accession>
<proteinExistence type="predicted"/>
<evidence type="ECO:0000313" key="2">
    <source>
        <dbReference type="Proteomes" id="UP000051999"/>
    </source>
</evidence>